<organism evidence="2 3">
    <name type="scientific">Lojkania enalia</name>
    <dbReference type="NCBI Taxonomy" id="147567"/>
    <lineage>
        <taxon>Eukaryota</taxon>
        <taxon>Fungi</taxon>
        <taxon>Dikarya</taxon>
        <taxon>Ascomycota</taxon>
        <taxon>Pezizomycotina</taxon>
        <taxon>Dothideomycetes</taxon>
        <taxon>Pleosporomycetidae</taxon>
        <taxon>Pleosporales</taxon>
        <taxon>Pleosporales incertae sedis</taxon>
        <taxon>Lojkania</taxon>
    </lineage>
</organism>
<proteinExistence type="predicted"/>
<evidence type="ECO:0000313" key="3">
    <source>
        <dbReference type="Proteomes" id="UP000800093"/>
    </source>
</evidence>
<keyword evidence="3" id="KW-1185">Reference proteome</keyword>
<feature type="compositionally biased region" description="Basic and acidic residues" evidence="1">
    <location>
        <begin position="11"/>
        <end position="34"/>
    </location>
</feature>
<dbReference type="Proteomes" id="UP000800093">
    <property type="component" value="Unassembled WGS sequence"/>
</dbReference>
<dbReference type="OrthoDB" id="2103031at2759"/>
<comment type="caution">
    <text evidence="2">The sequence shown here is derived from an EMBL/GenBank/DDBJ whole genome shotgun (WGS) entry which is preliminary data.</text>
</comment>
<sequence length="329" mass="38361">MGWLWGSGESSAKDTLDPSLRDFLEKESPSDRSKGQKPSLPSKLTSKPVKPPSTTPFTPEESSENPLVPKESLFQDGRYAYLWKNYEPQHIIEDRGKNDQDRLRDVVDAYNDRRGGVGRIALENCTFEYLEQWACFSKPNWYQTATMCRAESKRFNRCYEIQTKFLKALGYLTIEPRSPKEDEMIQMHADKLYQQMLEQEKLIEQAKAEGRPIPKFESVLSKRNIDETRGDKPAVIRLAPEKEVAEDEDDVWSKIKDDVREQYEKKLAEMKPGEQEFERKALLGELRGRQGVSKKLEEAFIEERINRMKRKEEGRSTLGDYIKHAWGWK</sequence>
<accession>A0A9P4JWU1</accession>
<dbReference type="AlphaFoldDB" id="A0A9P4JWU1"/>
<feature type="compositionally biased region" description="Low complexity" evidence="1">
    <location>
        <begin position="55"/>
        <end position="66"/>
    </location>
</feature>
<evidence type="ECO:0008006" key="4">
    <source>
        <dbReference type="Google" id="ProtNLM"/>
    </source>
</evidence>
<feature type="compositionally biased region" description="Low complexity" evidence="1">
    <location>
        <begin position="37"/>
        <end position="48"/>
    </location>
</feature>
<gene>
    <name evidence="2" type="ORF">CC78DRAFT_538073</name>
</gene>
<name>A0A9P4JWU1_9PLEO</name>
<evidence type="ECO:0000313" key="2">
    <source>
        <dbReference type="EMBL" id="KAF2258083.1"/>
    </source>
</evidence>
<dbReference type="EMBL" id="ML986787">
    <property type="protein sequence ID" value="KAF2258083.1"/>
    <property type="molecule type" value="Genomic_DNA"/>
</dbReference>
<evidence type="ECO:0000256" key="1">
    <source>
        <dbReference type="SAM" id="MobiDB-lite"/>
    </source>
</evidence>
<protein>
    <recommendedName>
        <fullName evidence="4">Autophagy protein</fullName>
    </recommendedName>
</protein>
<reference evidence="3" key="1">
    <citation type="journal article" date="2020" name="Stud. Mycol.">
        <title>101 Dothideomycetes genomes: A test case for predicting lifestyles and emergence of pathogens.</title>
        <authorList>
            <person name="Haridas S."/>
            <person name="Albert R."/>
            <person name="Binder M."/>
            <person name="Bloem J."/>
            <person name="LaButti K."/>
            <person name="Salamov A."/>
            <person name="Andreopoulos B."/>
            <person name="Baker S."/>
            <person name="Barry K."/>
            <person name="Bills G."/>
            <person name="Bluhm B."/>
            <person name="Cannon C."/>
            <person name="Castanera R."/>
            <person name="Culley D."/>
            <person name="Daum C."/>
            <person name="Ezra D."/>
            <person name="Gonzalez J."/>
            <person name="Henrissat B."/>
            <person name="Kuo A."/>
            <person name="Liang C."/>
            <person name="Lipzen A."/>
            <person name="Lutzoni F."/>
            <person name="Magnuson J."/>
            <person name="Mondo S."/>
            <person name="Nolan M."/>
            <person name="Ohm R."/>
            <person name="Pangilinan J."/>
            <person name="Park H.-J."/>
            <person name="Ramirez L."/>
            <person name="Alfaro M."/>
            <person name="Sun H."/>
            <person name="Tritt A."/>
            <person name="Yoshinaga Y."/>
            <person name="Zwiers L.-H."/>
            <person name="Turgeon B."/>
            <person name="Goodwin S."/>
            <person name="Spatafora J."/>
            <person name="Crous P."/>
            <person name="Grigoriev I."/>
        </authorList>
    </citation>
    <scope>NUCLEOTIDE SEQUENCE [LARGE SCALE GENOMIC DNA]</scope>
    <source>
        <strain evidence="3">CBS 304.66</strain>
    </source>
</reference>
<feature type="region of interest" description="Disordered" evidence="1">
    <location>
        <begin position="1"/>
        <end position="69"/>
    </location>
</feature>